<dbReference type="InterPro" id="IPR036709">
    <property type="entry name" value="Autotransporte_beta_dom_sf"/>
</dbReference>
<organism evidence="4 5">
    <name type="scientific">Parasphingorhabdus cellanae</name>
    <dbReference type="NCBI Taxonomy" id="2806553"/>
    <lineage>
        <taxon>Bacteria</taxon>
        <taxon>Pseudomonadati</taxon>
        <taxon>Pseudomonadota</taxon>
        <taxon>Alphaproteobacteria</taxon>
        <taxon>Sphingomonadales</taxon>
        <taxon>Sphingomonadaceae</taxon>
        <taxon>Parasphingorhabdus</taxon>
    </lineage>
</organism>
<evidence type="ECO:0000256" key="2">
    <source>
        <dbReference type="SAM" id="SignalP"/>
    </source>
</evidence>
<proteinExistence type="predicted"/>
<accession>A0ABX7T0Z6</accession>
<dbReference type="EMBL" id="CP071794">
    <property type="protein sequence ID" value="QTD55219.1"/>
    <property type="molecule type" value="Genomic_DNA"/>
</dbReference>
<evidence type="ECO:0000259" key="3">
    <source>
        <dbReference type="PROSITE" id="PS51208"/>
    </source>
</evidence>
<dbReference type="PROSITE" id="PS51208">
    <property type="entry name" value="AUTOTRANSPORTER"/>
    <property type="match status" value="1"/>
</dbReference>
<dbReference type="Proteomes" id="UP000663923">
    <property type="component" value="Chromosome"/>
</dbReference>
<protein>
    <submittedName>
        <fullName evidence="4">Autotransporter outer membrane beta-barrel domain-containing protein</fullName>
    </submittedName>
</protein>
<evidence type="ECO:0000313" key="5">
    <source>
        <dbReference type="Proteomes" id="UP000663923"/>
    </source>
</evidence>
<feature type="region of interest" description="Disordered" evidence="1">
    <location>
        <begin position="267"/>
        <end position="293"/>
    </location>
</feature>
<dbReference type="Gene3D" id="2.40.128.130">
    <property type="entry name" value="Autotransporter beta-domain"/>
    <property type="match status" value="1"/>
</dbReference>
<feature type="compositionally biased region" description="Acidic residues" evidence="1">
    <location>
        <begin position="279"/>
        <end position="288"/>
    </location>
</feature>
<dbReference type="RefSeq" id="WP_207987043.1">
    <property type="nucleotide sequence ID" value="NZ_CP071794.1"/>
</dbReference>
<feature type="chain" id="PRO_5047467169" evidence="2">
    <location>
        <begin position="24"/>
        <end position="1030"/>
    </location>
</feature>
<dbReference type="SMART" id="SM00869">
    <property type="entry name" value="Autotransporter"/>
    <property type="match status" value="1"/>
</dbReference>
<keyword evidence="2" id="KW-0732">Signal</keyword>
<dbReference type="SUPFAM" id="SSF103515">
    <property type="entry name" value="Autotransporter"/>
    <property type="match status" value="1"/>
</dbReference>
<feature type="domain" description="Autotransporter" evidence="3">
    <location>
        <begin position="745"/>
        <end position="1030"/>
    </location>
</feature>
<sequence>MHKLLACTSLTPILLVAAGPVHAETVIDSARTTPIATSDNNDDIRITNKGSIKPTGGTAVIIDSNHDVTNEGTIQITGADSAVGISAETGTSGTITNSGSIIIDEDYTPKDSDDDGDLDGRFANGKFRFGIGTEGGYSGAIVNSGTITIEGNDSAGIYLGDRLDGSLNHSGQITVTGDDSVGIKTSDVAGDVTVRGSVAVRGENAVGVAIWGQVEGGLLIQNTVTASGYRSTTRPGDVSKLDADDLLQGGPAIAIYNDVADGIFFDVRPENTDPKNKDEDGDGIDDDKEGNASVTSYGEAAAVQIGSATNTVTIGEVKNDESEGNGIFNNGSIRGLGVYEGVAANALVIGGLGGATEIVGGILNRGSISAVSLDDDATAIRIGDRATMVQINNDGEIVASGGSAADTAVYAILVEERGALEGIYTTKKISATAAKDGQAGAIIDRSGTLEFVFNSGTIEAISENGGEGKAVAIDLSNNNNGTEIAQFRNSSQSPAPVIIGDILLGSGDDFVGSAAGRIEGRLDFGGGFDEFELEKGAQFTGWLSQAAGTDITINDSSMLLTDTGTIDINSIVTENDSTIGVTIDGKSGKFTQLNVADTAEFGEGTNLEIQLVSVSESEGRYQIVDANNLVGSENLAQDGVVTAYMFKSSVTGDDDEGAVWVDIKRKTAEELKLTRSQTSAYDAIFKVLDNDAAVSSSFLGATTAETFDETIQQMLPDHAGGVFATVSQGSRSTARFLTDPVAPYSDQGGWGFWLQQTVWGVSKDRGQTDSYDITGLGTTAGIEVETGSIGNFGVSFGYLNSNDSDDDAANEVDSDQYEFAAYWRARWGGLRAFARGSYAKVEFDSQRRFESKIDGDDKTERRFAVADWSGDLYSFAGGLAYEMDIGRVSLRPSVSVDYYNLSEEGYTETEGGDAFNLIVEDRDSDELALNTTLAAALNFGDTDPDGVWFRAEVEGGYRQIIGGDIGNTTAKFKDGDAFTLSPDTRTDGWLAGVRLVSGTGNLLIAGEFSAEEQLRDHVSYGARLSLRIGF</sequence>
<evidence type="ECO:0000256" key="1">
    <source>
        <dbReference type="SAM" id="MobiDB-lite"/>
    </source>
</evidence>
<reference evidence="4 5" key="1">
    <citation type="submission" date="2021-03" db="EMBL/GenBank/DDBJ databases">
        <title>Complete genome of Parasphingorhabdus_sp.JHSY0214.</title>
        <authorList>
            <person name="Yoo J.H."/>
            <person name="Bae J.W."/>
        </authorList>
    </citation>
    <scope>NUCLEOTIDE SEQUENCE [LARGE SCALE GENOMIC DNA]</scope>
    <source>
        <strain evidence="4 5">JHSY0214</strain>
    </source>
</reference>
<keyword evidence="5" id="KW-1185">Reference proteome</keyword>
<gene>
    <name evidence="4" type="ORF">J4G78_13455</name>
</gene>
<feature type="signal peptide" evidence="2">
    <location>
        <begin position="1"/>
        <end position="23"/>
    </location>
</feature>
<evidence type="ECO:0000313" key="4">
    <source>
        <dbReference type="EMBL" id="QTD55219.1"/>
    </source>
</evidence>
<name>A0ABX7T0Z6_9SPHN</name>
<dbReference type="InterPro" id="IPR005546">
    <property type="entry name" value="Autotransporte_beta"/>
</dbReference>
<dbReference type="Pfam" id="PF03797">
    <property type="entry name" value="Autotransporter"/>
    <property type="match status" value="1"/>
</dbReference>
<feature type="compositionally biased region" description="Basic and acidic residues" evidence="1">
    <location>
        <begin position="267"/>
        <end position="278"/>
    </location>
</feature>